<sequence>MPHLRFRAVEPSMVQTLSKTLIDELEPHMACPREDFTFEYLYTTFYHEGEVSRAYPFVEILWFDRGQEVKNAVVQIITRQVRDVIGEDIDVAVIFSALNKQDYYDNGEHY</sequence>
<name>A0A3A6QNU1_9VIBR</name>
<dbReference type="EMBL" id="QVMU01000002">
    <property type="protein sequence ID" value="RJX74345.1"/>
    <property type="molecule type" value="Genomic_DNA"/>
</dbReference>
<organism evidence="1 2">
    <name type="scientific">Vibrio sinensis</name>
    <dbReference type="NCBI Taxonomy" id="2302434"/>
    <lineage>
        <taxon>Bacteria</taxon>
        <taxon>Pseudomonadati</taxon>
        <taxon>Pseudomonadota</taxon>
        <taxon>Gammaproteobacteria</taxon>
        <taxon>Vibrionales</taxon>
        <taxon>Vibrionaceae</taxon>
        <taxon>Vibrio</taxon>
    </lineage>
</organism>
<keyword evidence="2" id="KW-1185">Reference proteome</keyword>
<accession>A0A3A6QNU1</accession>
<dbReference type="OrthoDB" id="5587545at2"/>
<gene>
    <name evidence="1" type="ORF">DZ860_04255</name>
</gene>
<protein>
    <submittedName>
        <fullName evidence="1">DUF1904 domain-containing protein</fullName>
    </submittedName>
</protein>
<dbReference type="AlphaFoldDB" id="A0A3A6QNU1"/>
<dbReference type="RefSeq" id="WP_120029681.1">
    <property type="nucleotide sequence ID" value="NZ_QVMU01000002.1"/>
</dbReference>
<dbReference type="Pfam" id="PF08921">
    <property type="entry name" value="DUF1904"/>
    <property type="match status" value="1"/>
</dbReference>
<dbReference type="Gene3D" id="3.30.429.10">
    <property type="entry name" value="Macrophage Migration Inhibitory Factor"/>
    <property type="match status" value="1"/>
</dbReference>
<reference evidence="1 2" key="1">
    <citation type="submission" date="2018-08" db="EMBL/GenBank/DDBJ databases">
        <title>Vibrio isolated from the Eastern China Marginal Seas.</title>
        <authorList>
            <person name="Li Y."/>
        </authorList>
    </citation>
    <scope>NUCLEOTIDE SEQUENCE [LARGE SCALE GENOMIC DNA]</scope>
    <source>
        <strain evidence="1 2">BEI233</strain>
    </source>
</reference>
<dbReference type="SUPFAM" id="SSF55331">
    <property type="entry name" value="Tautomerase/MIF"/>
    <property type="match status" value="1"/>
</dbReference>
<dbReference type="InterPro" id="IPR015017">
    <property type="entry name" value="DUF1904"/>
</dbReference>
<evidence type="ECO:0000313" key="2">
    <source>
        <dbReference type="Proteomes" id="UP000273252"/>
    </source>
</evidence>
<proteinExistence type="predicted"/>
<dbReference type="Proteomes" id="UP000273252">
    <property type="component" value="Unassembled WGS sequence"/>
</dbReference>
<comment type="caution">
    <text evidence="1">The sequence shown here is derived from an EMBL/GenBank/DDBJ whole genome shotgun (WGS) entry which is preliminary data.</text>
</comment>
<dbReference type="InterPro" id="IPR014347">
    <property type="entry name" value="Tautomerase/MIF_sf"/>
</dbReference>
<evidence type="ECO:0000313" key="1">
    <source>
        <dbReference type="EMBL" id="RJX74345.1"/>
    </source>
</evidence>